<feature type="region of interest" description="Disordered" evidence="1">
    <location>
        <begin position="138"/>
        <end position="252"/>
    </location>
</feature>
<name>A0A2B7Z516_9EURO</name>
<dbReference type="VEuPathDB" id="FungiDB:EMCG_06524"/>
<evidence type="ECO:0000256" key="1">
    <source>
        <dbReference type="SAM" id="MobiDB-lite"/>
    </source>
</evidence>
<accession>A0A2B7Z516</accession>
<feature type="compositionally biased region" description="Polar residues" evidence="1">
    <location>
        <begin position="197"/>
        <end position="227"/>
    </location>
</feature>
<dbReference type="AlphaFoldDB" id="A0A2B7Z516"/>
<dbReference type="EMBL" id="PDND01000287">
    <property type="protein sequence ID" value="PGH28996.1"/>
    <property type="molecule type" value="Genomic_DNA"/>
</dbReference>
<comment type="caution">
    <text evidence="2">The sequence shown here is derived from an EMBL/GenBank/DDBJ whole genome shotgun (WGS) entry which is preliminary data.</text>
</comment>
<feature type="compositionally biased region" description="Basic and acidic residues" evidence="1">
    <location>
        <begin position="238"/>
        <end position="252"/>
    </location>
</feature>
<organism evidence="2 3">
    <name type="scientific">[Emmonsia] crescens</name>
    <dbReference type="NCBI Taxonomy" id="73230"/>
    <lineage>
        <taxon>Eukaryota</taxon>
        <taxon>Fungi</taxon>
        <taxon>Dikarya</taxon>
        <taxon>Ascomycota</taxon>
        <taxon>Pezizomycotina</taxon>
        <taxon>Eurotiomycetes</taxon>
        <taxon>Eurotiomycetidae</taxon>
        <taxon>Onygenales</taxon>
        <taxon>Ajellomycetaceae</taxon>
        <taxon>Emergomyces</taxon>
    </lineage>
</organism>
<evidence type="ECO:0000313" key="3">
    <source>
        <dbReference type="Proteomes" id="UP000226031"/>
    </source>
</evidence>
<reference evidence="2 3" key="1">
    <citation type="submission" date="2017-10" db="EMBL/GenBank/DDBJ databases">
        <title>Comparative genomics in systemic dimorphic fungi from Ajellomycetaceae.</title>
        <authorList>
            <person name="Munoz J.F."/>
            <person name="Mcewen J.G."/>
            <person name="Clay O.K."/>
            <person name="Cuomo C.A."/>
        </authorList>
    </citation>
    <scope>NUCLEOTIDE SEQUENCE [LARGE SCALE GENOMIC DNA]</scope>
    <source>
        <strain evidence="2 3">UAMH4076</strain>
    </source>
</reference>
<feature type="region of interest" description="Disordered" evidence="1">
    <location>
        <begin position="1"/>
        <end position="20"/>
    </location>
</feature>
<evidence type="ECO:0000313" key="2">
    <source>
        <dbReference type="EMBL" id="PGH28996.1"/>
    </source>
</evidence>
<feature type="compositionally biased region" description="Low complexity" evidence="1">
    <location>
        <begin position="163"/>
        <end position="176"/>
    </location>
</feature>
<sequence length="252" mass="27528">MSGPAFQPIRRPSSTDTLINPREDHITTEEFLAALALLELSGCSPQEMRAAEIQLSWYCDYVVGSWMATLPAPTVYYPHNIKPRRPAVDMSLDFEDSSNSSQEDIYPLLADDGFYATPPQSPRAVLAASIHLGMRNMTIHAPENTPPDSDSSATGMKYSAQDSSGNTETSNTSGPSDIGFTLDTRPNDVKMSDFSAKVTTSSHGSQDRASICESTGTLAAQSAPQPTRRSARQRKDSRRMIEAKESEKLKAY</sequence>
<protein>
    <submittedName>
        <fullName evidence="2">Uncharacterized protein</fullName>
    </submittedName>
</protein>
<dbReference type="Proteomes" id="UP000226031">
    <property type="component" value="Unassembled WGS sequence"/>
</dbReference>
<gene>
    <name evidence="2" type="ORF">GX50_08262</name>
</gene>
<proteinExistence type="predicted"/>
<keyword evidence="3" id="KW-1185">Reference proteome</keyword>